<comment type="caution">
    <text evidence="2">The sequence shown here is derived from an EMBL/GenBank/DDBJ whole genome shotgun (WGS) entry which is preliminary data.</text>
</comment>
<evidence type="ECO:0000256" key="1">
    <source>
        <dbReference type="SAM" id="Phobius"/>
    </source>
</evidence>
<gene>
    <name evidence="2" type="ORF">LX59_00936</name>
</gene>
<keyword evidence="1" id="KW-1133">Transmembrane helix</keyword>
<evidence type="ECO:0000313" key="3">
    <source>
        <dbReference type="Proteomes" id="UP000319627"/>
    </source>
</evidence>
<keyword evidence="1" id="KW-0812">Transmembrane</keyword>
<accession>A0A562J0S1</accession>
<keyword evidence="1" id="KW-0472">Membrane</keyword>
<dbReference type="AlphaFoldDB" id="A0A562J0S1"/>
<proteinExistence type="predicted"/>
<sequence length="52" mass="6070">MQKISHTLDHRCYIISMAVCPIYIILLLIITILAFYPNLLAEFKVFAWTSKI</sequence>
<protein>
    <submittedName>
        <fullName evidence="2">Uncharacterized protein</fullName>
    </submittedName>
</protein>
<feature type="transmembrane region" description="Helical" evidence="1">
    <location>
        <begin position="12"/>
        <end position="36"/>
    </location>
</feature>
<reference evidence="2 3" key="1">
    <citation type="submission" date="2019-07" db="EMBL/GenBank/DDBJ databases">
        <title>Genomic Encyclopedia of Type Strains, Phase I: the one thousand microbial genomes (KMG-I) project.</title>
        <authorList>
            <person name="Kyrpides N."/>
        </authorList>
    </citation>
    <scope>NUCLEOTIDE SEQUENCE [LARGE SCALE GENOMIC DNA]</scope>
    <source>
        <strain evidence="2 3">DSM 375</strain>
    </source>
</reference>
<keyword evidence="3" id="KW-1185">Reference proteome</keyword>
<dbReference type="Proteomes" id="UP000319627">
    <property type="component" value="Unassembled WGS sequence"/>
</dbReference>
<dbReference type="EMBL" id="VLKG01000002">
    <property type="protein sequence ID" value="TWH76891.1"/>
    <property type="molecule type" value="Genomic_DNA"/>
</dbReference>
<organism evidence="2 3">
    <name type="scientific">Azomonas agilis</name>
    <dbReference type="NCBI Taxonomy" id="116849"/>
    <lineage>
        <taxon>Bacteria</taxon>
        <taxon>Pseudomonadati</taxon>
        <taxon>Pseudomonadota</taxon>
        <taxon>Gammaproteobacteria</taxon>
        <taxon>Pseudomonadales</taxon>
        <taxon>Pseudomonadaceae</taxon>
        <taxon>Azomonas</taxon>
    </lineage>
</organism>
<evidence type="ECO:0000313" key="2">
    <source>
        <dbReference type="EMBL" id="TWH76891.1"/>
    </source>
</evidence>
<name>A0A562J0S1_9GAMM</name>